<evidence type="ECO:0000259" key="1">
    <source>
        <dbReference type="Pfam" id="PF00561"/>
    </source>
</evidence>
<dbReference type="OrthoDB" id="9775557at2"/>
<dbReference type="PRINTS" id="PR00412">
    <property type="entry name" value="EPOXHYDRLASE"/>
</dbReference>
<name>A0A518ATV6_9BACT</name>
<organism evidence="2 3">
    <name type="scientific">Aeoliella mucimassa</name>
    <dbReference type="NCBI Taxonomy" id="2527972"/>
    <lineage>
        <taxon>Bacteria</taxon>
        <taxon>Pseudomonadati</taxon>
        <taxon>Planctomycetota</taxon>
        <taxon>Planctomycetia</taxon>
        <taxon>Pirellulales</taxon>
        <taxon>Lacipirellulaceae</taxon>
        <taxon>Aeoliella</taxon>
    </lineage>
</organism>
<dbReference type="InterPro" id="IPR000073">
    <property type="entry name" value="AB_hydrolase_1"/>
</dbReference>
<dbReference type="PANTHER" id="PTHR43194:SF2">
    <property type="entry name" value="PEROXISOMAL MEMBRANE PROTEIN LPX1"/>
    <property type="match status" value="1"/>
</dbReference>
<dbReference type="Pfam" id="PF00561">
    <property type="entry name" value="Abhydrolase_1"/>
    <property type="match status" value="1"/>
</dbReference>
<dbReference type="SUPFAM" id="SSF53474">
    <property type="entry name" value="alpha/beta-Hydrolases"/>
    <property type="match status" value="1"/>
</dbReference>
<dbReference type="RefSeq" id="WP_145249763.1">
    <property type="nucleotide sequence ID" value="NZ_CP036278.1"/>
</dbReference>
<keyword evidence="2" id="KW-0378">Hydrolase</keyword>
<accession>A0A518ATV6</accession>
<dbReference type="KEGG" id="amuc:Pan181_43850"/>
<dbReference type="InterPro" id="IPR050228">
    <property type="entry name" value="Carboxylesterase_BioH"/>
</dbReference>
<dbReference type="PANTHER" id="PTHR43194">
    <property type="entry name" value="HYDROLASE ALPHA/BETA FOLD FAMILY"/>
    <property type="match status" value="1"/>
</dbReference>
<dbReference type="AlphaFoldDB" id="A0A518ATV6"/>
<dbReference type="PRINTS" id="PR00111">
    <property type="entry name" value="ABHYDROLASE"/>
</dbReference>
<feature type="domain" description="AB hydrolase-1" evidence="1">
    <location>
        <begin position="37"/>
        <end position="279"/>
    </location>
</feature>
<dbReference type="InterPro" id="IPR000639">
    <property type="entry name" value="Epox_hydrolase-like"/>
</dbReference>
<proteinExistence type="predicted"/>
<dbReference type="EMBL" id="CP036278">
    <property type="protein sequence ID" value="QDU58158.1"/>
    <property type="molecule type" value="Genomic_DNA"/>
</dbReference>
<evidence type="ECO:0000313" key="3">
    <source>
        <dbReference type="Proteomes" id="UP000315750"/>
    </source>
</evidence>
<keyword evidence="3" id="KW-1185">Reference proteome</keyword>
<reference evidence="2 3" key="1">
    <citation type="submission" date="2019-02" db="EMBL/GenBank/DDBJ databases">
        <title>Deep-cultivation of Planctomycetes and their phenomic and genomic characterization uncovers novel biology.</title>
        <authorList>
            <person name="Wiegand S."/>
            <person name="Jogler M."/>
            <person name="Boedeker C."/>
            <person name="Pinto D."/>
            <person name="Vollmers J."/>
            <person name="Rivas-Marin E."/>
            <person name="Kohn T."/>
            <person name="Peeters S.H."/>
            <person name="Heuer A."/>
            <person name="Rast P."/>
            <person name="Oberbeckmann S."/>
            <person name="Bunk B."/>
            <person name="Jeske O."/>
            <person name="Meyerdierks A."/>
            <person name="Storesund J.E."/>
            <person name="Kallscheuer N."/>
            <person name="Luecker S."/>
            <person name="Lage O.M."/>
            <person name="Pohl T."/>
            <person name="Merkel B.J."/>
            <person name="Hornburger P."/>
            <person name="Mueller R.-W."/>
            <person name="Bruemmer F."/>
            <person name="Labrenz M."/>
            <person name="Spormann A.M."/>
            <person name="Op den Camp H."/>
            <person name="Overmann J."/>
            <person name="Amann R."/>
            <person name="Jetten M.S.M."/>
            <person name="Mascher T."/>
            <person name="Medema M.H."/>
            <person name="Devos D.P."/>
            <person name="Kaster A.-K."/>
            <person name="Ovreas L."/>
            <person name="Rohde M."/>
            <person name="Galperin M.Y."/>
            <person name="Jogler C."/>
        </authorList>
    </citation>
    <scope>NUCLEOTIDE SEQUENCE [LARGE SCALE GENOMIC DNA]</scope>
    <source>
        <strain evidence="2 3">Pan181</strain>
    </source>
</reference>
<dbReference type="GO" id="GO:0018786">
    <property type="term" value="F:haloalkane dehalogenase activity"/>
    <property type="evidence" value="ECO:0007669"/>
    <property type="project" value="UniProtKB-EC"/>
</dbReference>
<dbReference type="EC" id="3.8.1.5" evidence="2"/>
<dbReference type="InterPro" id="IPR029058">
    <property type="entry name" value="AB_hydrolase_fold"/>
</dbReference>
<dbReference type="Proteomes" id="UP000315750">
    <property type="component" value="Chromosome"/>
</dbReference>
<sequence length="299" mass="33800">MSHSQAHWRELYPFGSHWLGTDKGRIHYIDEGAADSPPMLFVHGNPTWSFHWRRLITALSPRFRTVAIDHLGCGLSDKPQQTLRLADHIAHLVSLVEELDLKNITLVAQDWGGAIGLGAMLQAPERLSRIVLFNTGAFPPWYIPYRIAACRWPVVGRLGVQGLNMFTRAALTMTLSRSSQLAPEVAAAYLEPTNSWANRRQIYEFVADIPMSAKHPTWHTLEGIERGLESLADRPALLAWGMQDWCFRPDCLEKFIGYWPNAEVHRLDDVGHWVVEDAPDQSLELIESFLSRTDAEALS</sequence>
<gene>
    <name evidence="2" type="primary">dhaA</name>
    <name evidence="2" type="ORF">Pan181_43850</name>
</gene>
<evidence type="ECO:0000313" key="2">
    <source>
        <dbReference type="EMBL" id="QDU58158.1"/>
    </source>
</evidence>
<dbReference type="Gene3D" id="3.40.50.1820">
    <property type="entry name" value="alpha/beta hydrolase"/>
    <property type="match status" value="1"/>
</dbReference>
<protein>
    <submittedName>
        <fullName evidence="2">Haloalkane dehalogenase</fullName>
        <ecNumber evidence="2">3.8.1.5</ecNumber>
    </submittedName>
</protein>